<protein>
    <submittedName>
        <fullName evidence="3">Uncharacterized protein</fullName>
    </submittedName>
</protein>
<evidence type="ECO:0000256" key="1">
    <source>
        <dbReference type="SAM" id="Coils"/>
    </source>
</evidence>
<comment type="caution">
    <text evidence="3">The sequence shown here is derived from an EMBL/GenBank/DDBJ whole genome shotgun (WGS) entry which is preliminary data.</text>
</comment>
<feature type="region of interest" description="Disordered" evidence="2">
    <location>
        <begin position="1"/>
        <end position="40"/>
    </location>
</feature>
<dbReference type="EMBL" id="LGTZ01000821">
    <property type="protein sequence ID" value="OJD23326.1"/>
    <property type="molecule type" value="Genomic_DNA"/>
</dbReference>
<feature type="compositionally biased region" description="Low complexity" evidence="2">
    <location>
        <begin position="106"/>
        <end position="129"/>
    </location>
</feature>
<dbReference type="OrthoDB" id="4448936at2759"/>
<dbReference type="STRING" id="1658174.A0A1J9Q3T9"/>
<gene>
    <name evidence="3" type="ORF">ACJ73_05319</name>
</gene>
<dbReference type="AlphaFoldDB" id="A0A1J9Q3T9"/>
<dbReference type="VEuPathDB" id="FungiDB:ACJ73_05319"/>
<reference evidence="3 4" key="1">
    <citation type="submission" date="2015-08" db="EMBL/GenBank/DDBJ databases">
        <title>Emmonsia species relationships and genome sequence.</title>
        <authorList>
            <person name="Cuomo C.A."/>
            <person name="Schwartz I.S."/>
            <person name="Kenyon C."/>
            <person name="De Hoog G.S."/>
            <person name="Govender N.P."/>
            <person name="Botha A."/>
            <person name="Moreno L."/>
            <person name="De Vries M."/>
            <person name="Munoz J.F."/>
            <person name="Stielow J.B."/>
        </authorList>
    </citation>
    <scope>NUCLEOTIDE SEQUENCE [LARGE SCALE GENOMIC DNA]</scope>
    <source>
        <strain evidence="3 4">EI222</strain>
    </source>
</reference>
<dbReference type="Proteomes" id="UP000242791">
    <property type="component" value="Unassembled WGS sequence"/>
</dbReference>
<evidence type="ECO:0000256" key="2">
    <source>
        <dbReference type="SAM" id="MobiDB-lite"/>
    </source>
</evidence>
<feature type="compositionally biased region" description="Low complexity" evidence="2">
    <location>
        <begin position="18"/>
        <end position="32"/>
    </location>
</feature>
<keyword evidence="1" id="KW-0175">Coiled coil</keyword>
<feature type="region of interest" description="Disordered" evidence="2">
    <location>
        <begin position="220"/>
        <end position="259"/>
    </location>
</feature>
<feature type="compositionally biased region" description="Polar residues" evidence="2">
    <location>
        <begin position="130"/>
        <end position="141"/>
    </location>
</feature>
<organism evidence="3 4">
    <name type="scientific">Blastomyces percursus</name>
    <dbReference type="NCBI Taxonomy" id="1658174"/>
    <lineage>
        <taxon>Eukaryota</taxon>
        <taxon>Fungi</taxon>
        <taxon>Dikarya</taxon>
        <taxon>Ascomycota</taxon>
        <taxon>Pezizomycotina</taxon>
        <taxon>Eurotiomycetes</taxon>
        <taxon>Eurotiomycetidae</taxon>
        <taxon>Onygenales</taxon>
        <taxon>Ajellomycetaceae</taxon>
        <taxon>Blastomyces</taxon>
    </lineage>
</organism>
<evidence type="ECO:0000313" key="4">
    <source>
        <dbReference type="Proteomes" id="UP000242791"/>
    </source>
</evidence>
<feature type="compositionally biased region" description="Polar residues" evidence="2">
    <location>
        <begin position="1"/>
        <end position="10"/>
    </location>
</feature>
<keyword evidence="4" id="KW-1185">Reference proteome</keyword>
<accession>A0A1J9Q3T9</accession>
<feature type="region of interest" description="Disordered" evidence="2">
    <location>
        <begin position="106"/>
        <end position="141"/>
    </location>
</feature>
<proteinExistence type="predicted"/>
<name>A0A1J9Q3T9_9EURO</name>
<feature type="coiled-coil region" evidence="1">
    <location>
        <begin position="297"/>
        <end position="331"/>
    </location>
</feature>
<evidence type="ECO:0000313" key="3">
    <source>
        <dbReference type="EMBL" id="OJD23326.1"/>
    </source>
</evidence>
<sequence length="446" mass="49052">MSTPPNNPHHSNGGGAMSTTTTESSSCSPTDSPNMNINNSFTDSAIDLDCSSEENITQTLDTTTTAKMSKAMSMNATTFPPQKSTITITTLTERLMRLALLMADSNSNSDSNSDNSNSNNNGNVKKSNNQTHPHTPPSRQMSPQKLIAINWCLDCIEGLLLDSHDEAADDDEVEVNVGHEERERDEESEAGLKVTKSLASTISACTGVEHEKSSNTALAVSVPPFHNPQPQSVSRSEPELEPEPPKIESQNATASSEGPVDHHELDAIMRGLQHVTKCLEQRRAECLHLNAVFTVKCEKLAQRILEMEDEIDELRAEKIESTIELESLKGTMRGLEGWILRWKRQLHRPDAVDVDVDSGSEYTWSSGYSSSPSGLGGVRGGGEWDYRNQTGTLEDMISSDGNDETDRLMDGISAWLRGWNEIEEGFKIRARLRERRVAKRLNRGGG</sequence>